<protein>
    <submittedName>
        <fullName evidence="3">DNA mismatch repair protein MutT</fullName>
    </submittedName>
</protein>
<dbReference type="PANTHER" id="PTHR21340">
    <property type="entry name" value="DIADENOSINE 5,5-P1,P4-TETRAPHOSPHATE PYROPHOSPHOHYDROLASE MUTT"/>
    <property type="match status" value="1"/>
</dbReference>
<proteinExistence type="predicted"/>
<dbReference type="Pfam" id="PF00293">
    <property type="entry name" value="NUDIX"/>
    <property type="match status" value="1"/>
</dbReference>
<gene>
    <name evidence="3" type="ORF">IFM12276_45910</name>
</gene>
<dbReference type="SUPFAM" id="SSF55811">
    <property type="entry name" value="Nudix"/>
    <property type="match status" value="1"/>
</dbReference>
<name>A0ABN6U8E3_9NOCA</name>
<evidence type="ECO:0000313" key="3">
    <source>
        <dbReference type="EMBL" id="BDU01563.1"/>
    </source>
</evidence>
<dbReference type="InterPro" id="IPR020084">
    <property type="entry name" value="NUDIX_hydrolase_CS"/>
</dbReference>
<accession>A0ABN6U8E3</accession>
<dbReference type="EMBL" id="AP026978">
    <property type="protein sequence ID" value="BDU01563.1"/>
    <property type="molecule type" value="Genomic_DNA"/>
</dbReference>
<dbReference type="PROSITE" id="PS00893">
    <property type="entry name" value="NUDIX_BOX"/>
    <property type="match status" value="1"/>
</dbReference>
<dbReference type="PROSITE" id="PS51462">
    <property type="entry name" value="NUDIX"/>
    <property type="match status" value="1"/>
</dbReference>
<dbReference type="CDD" id="cd03674">
    <property type="entry name" value="NUDIX_Hydrolase"/>
    <property type="match status" value="1"/>
</dbReference>
<evidence type="ECO:0000259" key="2">
    <source>
        <dbReference type="PROSITE" id="PS51462"/>
    </source>
</evidence>
<dbReference type="InterPro" id="IPR015797">
    <property type="entry name" value="NUDIX_hydrolase-like_dom_sf"/>
</dbReference>
<dbReference type="Gene3D" id="3.90.79.10">
    <property type="entry name" value="Nucleoside Triphosphate Pyrophosphohydrolase"/>
    <property type="match status" value="1"/>
</dbReference>
<reference evidence="3 4" key="1">
    <citation type="submission" date="2022-11" db="EMBL/GenBank/DDBJ databases">
        <title>Genome Sequencing of Nocardia sp. ON39_IFM12276 and assembly.</title>
        <authorList>
            <person name="Shimojima M."/>
            <person name="Toyokawa M."/>
            <person name="Uesaka K."/>
        </authorList>
    </citation>
    <scope>NUCLEOTIDE SEQUENCE [LARGE SCALE GENOMIC DNA]</scope>
    <source>
        <strain evidence="3 4">IFM 12276</strain>
    </source>
</reference>
<keyword evidence="4" id="KW-1185">Reference proteome</keyword>
<dbReference type="InterPro" id="IPR051325">
    <property type="entry name" value="Nudix_hydrolase_domain"/>
</dbReference>
<organism evidence="3 4">
    <name type="scientific">Nocardia sputorum</name>
    <dbReference type="NCBI Taxonomy" id="2984338"/>
    <lineage>
        <taxon>Bacteria</taxon>
        <taxon>Bacillati</taxon>
        <taxon>Actinomycetota</taxon>
        <taxon>Actinomycetes</taxon>
        <taxon>Mycobacteriales</taxon>
        <taxon>Nocardiaceae</taxon>
        <taxon>Nocardia</taxon>
    </lineage>
</organism>
<keyword evidence="1" id="KW-0378">Hydrolase</keyword>
<dbReference type="InterPro" id="IPR000086">
    <property type="entry name" value="NUDIX_hydrolase_dom"/>
</dbReference>
<dbReference type="Proteomes" id="UP001317870">
    <property type="component" value="Chromosome"/>
</dbReference>
<feature type="domain" description="Nudix hydrolase" evidence="2">
    <location>
        <begin position="55"/>
        <end position="190"/>
    </location>
</feature>
<evidence type="ECO:0000256" key="1">
    <source>
        <dbReference type="ARBA" id="ARBA00022801"/>
    </source>
</evidence>
<sequence>MPGATVRTVHSAVVADIVRHIVPLDGLEQQHIDTTLAWLASTHDIFRRIKPATPPRHLVSYVVLVDPHARAVLLGEHRRSGLWLPTGGHVDPGEHPLETARREAAEEIGIQARFDVIGPDPLFLTVTTTVGSDPHEDVSLWYVIRGDRTHDHALDPGEFDGERWWDIAGAVLPHTDPHLGRFLTKLDGALGRRTG</sequence>
<evidence type="ECO:0000313" key="4">
    <source>
        <dbReference type="Proteomes" id="UP001317870"/>
    </source>
</evidence>
<dbReference type="PANTHER" id="PTHR21340:SF0">
    <property type="entry name" value="BIS(5'-NUCLEOSYL)-TETRAPHOSPHATASE [ASYMMETRICAL]"/>
    <property type="match status" value="1"/>
</dbReference>